<dbReference type="InterPro" id="IPR000952">
    <property type="entry name" value="AB_hydrolase_4_CS"/>
</dbReference>
<organism evidence="3 4">
    <name type="scientific">Marchantia polymorpha</name>
    <name type="common">Common liverwort</name>
    <name type="synonym">Marchantia aquatica</name>
    <dbReference type="NCBI Taxonomy" id="3197"/>
    <lineage>
        <taxon>Eukaryota</taxon>
        <taxon>Viridiplantae</taxon>
        <taxon>Streptophyta</taxon>
        <taxon>Embryophyta</taxon>
        <taxon>Marchantiophyta</taxon>
        <taxon>Marchantiopsida</taxon>
        <taxon>Marchantiidae</taxon>
        <taxon>Marchantiales</taxon>
        <taxon>Marchantiaceae</taxon>
        <taxon>Marchantia</taxon>
    </lineage>
</organism>
<proteinExistence type="inferred from homology"/>
<dbReference type="Pfam" id="PF00561">
    <property type="entry name" value="Abhydrolase_1"/>
    <property type="match status" value="1"/>
</dbReference>
<comment type="similarity">
    <text evidence="1">Belongs to the AB hydrolase superfamily. AB hydrolase 4 family.</text>
</comment>
<evidence type="ECO:0000313" key="4">
    <source>
        <dbReference type="Proteomes" id="UP000244005"/>
    </source>
</evidence>
<dbReference type="InterPro" id="IPR050960">
    <property type="entry name" value="AB_hydrolase_4_sf"/>
</dbReference>
<protein>
    <recommendedName>
        <fullName evidence="2">AB hydrolase-1 domain-containing protein</fullName>
    </recommendedName>
</protein>
<dbReference type="FunFam" id="3.40.50.1820:FF:000140">
    <property type="entry name" value="Esterase/lipase/thioesterase family protein"/>
    <property type="match status" value="1"/>
</dbReference>
<dbReference type="GO" id="GO:0006629">
    <property type="term" value="P:lipid metabolic process"/>
    <property type="evidence" value="ECO:0000318"/>
    <property type="project" value="GO_Central"/>
</dbReference>
<reference evidence="4" key="1">
    <citation type="journal article" date="2017" name="Cell">
        <title>Insights into land plant evolution garnered from the Marchantia polymorpha genome.</title>
        <authorList>
            <person name="Bowman J.L."/>
            <person name="Kohchi T."/>
            <person name="Yamato K.T."/>
            <person name="Jenkins J."/>
            <person name="Shu S."/>
            <person name="Ishizaki K."/>
            <person name="Yamaoka S."/>
            <person name="Nishihama R."/>
            <person name="Nakamura Y."/>
            <person name="Berger F."/>
            <person name="Adam C."/>
            <person name="Aki S.S."/>
            <person name="Althoff F."/>
            <person name="Araki T."/>
            <person name="Arteaga-Vazquez M.A."/>
            <person name="Balasubrmanian S."/>
            <person name="Barry K."/>
            <person name="Bauer D."/>
            <person name="Boehm C.R."/>
            <person name="Briginshaw L."/>
            <person name="Caballero-Perez J."/>
            <person name="Catarino B."/>
            <person name="Chen F."/>
            <person name="Chiyoda S."/>
            <person name="Chovatia M."/>
            <person name="Davies K.M."/>
            <person name="Delmans M."/>
            <person name="Demura T."/>
            <person name="Dierschke T."/>
            <person name="Dolan L."/>
            <person name="Dorantes-Acosta A.E."/>
            <person name="Eklund D.M."/>
            <person name="Florent S.N."/>
            <person name="Flores-Sandoval E."/>
            <person name="Fujiyama A."/>
            <person name="Fukuzawa H."/>
            <person name="Galik B."/>
            <person name="Grimanelli D."/>
            <person name="Grimwood J."/>
            <person name="Grossniklaus U."/>
            <person name="Hamada T."/>
            <person name="Haseloff J."/>
            <person name="Hetherington A.J."/>
            <person name="Higo A."/>
            <person name="Hirakawa Y."/>
            <person name="Hundley H.N."/>
            <person name="Ikeda Y."/>
            <person name="Inoue K."/>
            <person name="Inoue S.I."/>
            <person name="Ishida S."/>
            <person name="Jia Q."/>
            <person name="Kakita M."/>
            <person name="Kanazawa T."/>
            <person name="Kawai Y."/>
            <person name="Kawashima T."/>
            <person name="Kennedy M."/>
            <person name="Kinose K."/>
            <person name="Kinoshita T."/>
            <person name="Kohara Y."/>
            <person name="Koide E."/>
            <person name="Komatsu K."/>
            <person name="Kopischke S."/>
            <person name="Kubo M."/>
            <person name="Kyozuka J."/>
            <person name="Lagercrantz U."/>
            <person name="Lin S.S."/>
            <person name="Lindquist E."/>
            <person name="Lipzen A.M."/>
            <person name="Lu C.W."/>
            <person name="De Luna E."/>
            <person name="Martienssen R.A."/>
            <person name="Minamino N."/>
            <person name="Mizutani M."/>
            <person name="Mizutani M."/>
            <person name="Mochizuki N."/>
            <person name="Monte I."/>
            <person name="Mosher R."/>
            <person name="Nagasaki H."/>
            <person name="Nakagami H."/>
            <person name="Naramoto S."/>
            <person name="Nishitani K."/>
            <person name="Ohtani M."/>
            <person name="Okamoto T."/>
            <person name="Okumura M."/>
            <person name="Phillips J."/>
            <person name="Pollak B."/>
            <person name="Reinders A."/>
            <person name="Rovekamp M."/>
            <person name="Sano R."/>
            <person name="Sawa S."/>
            <person name="Schmid M.W."/>
            <person name="Shirakawa M."/>
            <person name="Solano R."/>
            <person name="Spunde A."/>
            <person name="Suetsugu N."/>
            <person name="Sugano S."/>
            <person name="Sugiyama A."/>
            <person name="Sun R."/>
            <person name="Suzuki Y."/>
            <person name="Takenaka M."/>
            <person name="Takezawa D."/>
            <person name="Tomogane H."/>
            <person name="Tsuzuki M."/>
            <person name="Ueda T."/>
            <person name="Umeda M."/>
            <person name="Ward J.M."/>
            <person name="Watanabe Y."/>
            <person name="Yazaki K."/>
            <person name="Yokoyama R."/>
            <person name="Yoshitake Y."/>
            <person name="Yotsui I."/>
            <person name="Zachgo S."/>
            <person name="Schmutz J."/>
        </authorList>
    </citation>
    <scope>NUCLEOTIDE SEQUENCE [LARGE SCALE GENOMIC DNA]</scope>
    <source>
        <strain evidence="4">Tak-1</strain>
    </source>
</reference>
<dbReference type="AlphaFoldDB" id="A0A2R6WS48"/>
<dbReference type="PANTHER" id="PTHR10794">
    <property type="entry name" value="ABHYDROLASE DOMAIN-CONTAINING PROTEIN"/>
    <property type="match status" value="1"/>
</dbReference>
<dbReference type="Gene3D" id="3.40.50.1820">
    <property type="entry name" value="alpha/beta hydrolase"/>
    <property type="match status" value="1"/>
</dbReference>
<dbReference type="Gramene" id="Mp7g04290.1">
    <property type="protein sequence ID" value="Mp7g04290.1.cds"/>
    <property type="gene ID" value="Mp7g04290"/>
</dbReference>
<dbReference type="PROSITE" id="PS01133">
    <property type="entry name" value="UPF0017"/>
    <property type="match status" value="1"/>
</dbReference>
<name>A0A2R6WS48_MARPO</name>
<dbReference type="EMBL" id="KZ772734">
    <property type="protein sequence ID" value="PTQ36685.1"/>
    <property type="molecule type" value="Genomic_DNA"/>
</dbReference>
<evidence type="ECO:0000313" key="3">
    <source>
        <dbReference type="EMBL" id="PTQ36685.1"/>
    </source>
</evidence>
<feature type="domain" description="AB hydrolase-1" evidence="2">
    <location>
        <begin position="221"/>
        <end position="460"/>
    </location>
</feature>
<dbReference type="InterPro" id="IPR000073">
    <property type="entry name" value="AB_hydrolase_1"/>
</dbReference>
<keyword evidence="4" id="KW-1185">Reference proteome</keyword>
<evidence type="ECO:0000259" key="2">
    <source>
        <dbReference type="Pfam" id="PF00561"/>
    </source>
</evidence>
<dbReference type="GO" id="GO:0034338">
    <property type="term" value="F:short-chain carboxylesterase activity"/>
    <property type="evidence" value="ECO:0000318"/>
    <property type="project" value="GO_Central"/>
</dbReference>
<sequence>MDTAVSSSVVCNMKCAGIPYKYVFQSSSVVTGGKGHTLSWRSFRKYPSSFESPLMKNFTSSVKTHRSQICSLKFGRADPPLLYDCQDKRSSLRNYLSSSNTLFNSDWKSDRRGRTFSPRRSCCIQSSLRAADQVEVLVNQESFNKQLLTRINILKEPYKRPLLLSNCHVETIFAAYFRTLPTIQYKRECLKMVDGGTVALDWPVGGEDAGLWSSDLPEDAPVLVLLPGLTGGSGDTYVRHMLVRARKAGWRPVVFNSRGCGDSPVTSPQFYSASFTEDLRQVVKYVANYCSNSRIYAAGWSLGANILVRYLGQEGENCVLSGAVSLCNPFDLVLADINFHQGFNNIYDKSLASALQKIFKKHAKLFEGIGGEYNIEKAANPKTVRDFDEGITRVSFGFKTVDEYYDFSSSSRSIKDVRIPLLCVQAEDDPIAPAAGIPRADIEANKNCALVVTPGGGHLGWIAGGEAPLGAPWTDPLVMDYLVLLNSQVSSGKGPDTRKRQESDARLVSVDMVGGSMGVPEPEEAVIR</sequence>
<dbReference type="OrthoDB" id="247542at2759"/>
<accession>A0A2R6WS48</accession>
<dbReference type="Proteomes" id="UP000244005">
    <property type="component" value="Unassembled WGS sequence"/>
</dbReference>
<dbReference type="SUPFAM" id="SSF53474">
    <property type="entry name" value="alpha/beta-Hydrolases"/>
    <property type="match status" value="1"/>
</dbReference>
<dbReference type="InterPro" id="IPR029058">
    <property type="entry name" value="AB_hydrolase_fold"/>
</dbReference>
<dbReference type="PANTHER" id="PTHR10794:SF84">
    <property type="entry name" value="ESTERASE_LIPASE_THIOESTERASE FAMILY PROTEIN"/>
    <property type="match status" value="1"/>
</dbReference>
<gene>
    <name evidence="3" type="ORF">MARPO_0062s0096</name>
</gene>
<evidence type="ECO:0000256" key="1">
    <source>
        <dbReference type="ARBA" id="ARBA00010884"/>
    </source>
</evidence>
<dbReference type="GO" id="GO:0047372">
    <property type="term" value="F:monoacylglycerol lipase activity"/>
    <property type="evidence" value="ECO:0000318"/>
    <property type="project" value="GO_Central"/>
</dbReference>